<organism evidence="1 2">
    <name type="scientific">Klebsiella oxytoca</name>
    <dbReference type="NCBI Taxonomy" id="571"/>
    <lineage>
        <taxon>Bacteria</taxon>
        <taxon>Pseudomonadati</taxon>
        <taxon>Pseudomonadota</taxon>
        <taxon>Gammaproteobacteria</taxon>
        <taxon>Enterobacterales</taxon>
        <taxon>Enterobacteriaceae</taxon>
        <taxon>Klebsiella/Raoultella group</taxon>
        <taxon>Klebsiella</taxon>
    </lineage>
</organism>
<evidence type="ECO:0000313" key="2">
    <source>
        <dbReference type="Proteomes" id="UP000673434"/>
    </source>
</evidence>
<keyword evidence="2" id="KW-1185">Reference proteome</keyword>
<dbReference type="Proteomes" id="UP000673434">
    <property type="component" value="Unassembled WGS sequence"/>
</dbReference>
<accession>A0AAP2BJ75</accession>
<dbReference type="EMBL" id="JAGKON010000013">
    <property type="protein sequence ID" value="MBQ0600816.1"/>
    <property type="molecule type" value="Genomic_DNA"/>
</dbReference>
<name>A0AAP2BJ75_KLEOX</name>
<sequence>MCNQTVHKETCSYCNHVSPVKDYIEANNTYILDCEQCGWHYCNEPNCSQCEAQADKIALRELGVFCREEAFLKIAQLKLELSRISRGSPSVFSNLFVRKKLERIFMDYIHLTGTSFSKGAFYQIMLESVYLRYLNISASLRSGVRVSAQLPASL</sequence>
<dbReference type="AlphaFoldDB" id="A0AAP2BJ75"/>
<protein>
    <submittedName>
        <fullName evidence="1">Uncharacterized protein</fullName>
    </submittedName>
</protein>
<gene>
    <name evidence="1" type="ORF">J7S78_13545</name>
</gene>
<proteinExistence type="predicted"/>
<comment type="caution">
    <text evidence="1">The sequence shown here is derived from an EMBL/GenBank/DDBJ whole genome shotgun (WGS) entry which is preliminary data.</text>
</comment>
<reference evidence="1 2" key="1">
    <citation type="submission" date="2021-03" db="EMBL/GenBank/DDBJ databases">
        <authorList>
            <person name="Stanton E."/>
        </authorList>
    </citation>
    <scope>NUCLEOTIDE SEQUENCE [LARGE SCALE GENOMIC DNA]</scope>
    <source>
        <strain evidence="1 2">2020EL-00037</strain>
    </source>
</reference>
<dbReference type="RefSeq" id="WP_210846223.1">
    <property type="nucleotide sequence ID" value="NZ_JAGKON010000013.1"/>
</dbReference>
<evidence type="ECO:0000313" key="1">
    <source>
        <dbReference type="EMBL" id="MBQ0600816.1"/>
    </source>
</evidence>